<evidence type="ECO:0000256" key="8">
    <source>
        <dbReference type="ARBA" id="ARBA00023295"/>
    </source>
</evidence>
<dbReference type="AlphaFoldDB" id="A0A1M4VM01"/>
<dbReference type="GO" id="GO:0046556">
    <property type="term" value="F:alpha-L-arabinofuranosidase activity"/>
    <property type="evidence" value="ECO:0007669"/>
    <property type="project" value="UniProtKB-EC"/>
</dbReference>
<reference evidence="10 11" key="1">
    <citation type="submission" date="2016-11" db="EMBL/GenBank/DDBJ databases">
        <authorList>
            <person name="Jaros S."/>
            <person name="Januszkiewicz K."/>
            <person name="Wedrychowicz H."/>
        </authorList>
    </citation>
    <scope>NUCLEOTIDE SEQUENCE [LARGE SCALE GENOMIC DNA]</scope>
    <source>
        <strain evidence="10 11">DSM 15692</strain>
    </source>
</reference>
<evidence type="ECO:0000256" key="3">
    <source>
        <dbReference type="ARBA" id="ARBA00007186"/>
    </source>
</evidence>
<proteinExistence type="inferred from homology"/>
<dbReference type="InterPro" id="IPR010720">
    <property type="entry name" value="Alpha-L-AF_C"/>
</dbReference>
<dbReference type="Proteomes" id="UP000184128">
    <property type="component" value="Unassembled WGS sequence"/>
</dbReference>
<comment type="similarity">
    <text evidence="3">Belongs to the glycosyl hydrolase 51 family.</text>
</comment>
<name>A0A1M4VM01_9LACT</name>
<dbReference type="GO" id="GO:0000272">
    <property type="term" value="P:polysaccharide catabolic process"/>
    <property type="evidence" value="ECO:0007669"/>
    <property type="project" value="TreeGrafter"/>
</dbReference>
<evidence type="ECO:0000256" key="5">
    <source>
        <dbReference type="ARBA" id="ARBA00012670"/>
    </source>
</evidence>
<dbReference type="SMART" id="SM00813">
    <property type="entry name" value="Alpha-L-AF_C"/>
    <property type="match status" value="1"/>
</dbReference>
<dbReference type="Gene3D" id="2.60.40.1180">
    <property type="entry name" value="Golgi alpha-mannosidase II"/>
    <property type="match status" value="1"/>
</dbReference>
<gene>
    <name evidence="10" type="ORF">SAMN02745249_00955</name>
</gene>
<feature type="domain" description="Alpha-L-arabinofuranosidase C-terminal" evidence="9">
    <location>
        <begin position="290"/>
        <end position="490"/>
    </location>
</feature>
<dbReference type="RefSeq" id="WP_073297125.1">
    <property type="nucleotide sequence ID" value="NZ_FQUF01000012.1"/>
</dbReference>
<dbReference type="InterPro" id="IPR013780">
    <property type="entry name" value="Glyco_hydro_b"/>
</dbReference>
<keyword evidence="8" id="KW-0326">Glycosidase</keyword>
<dbReference type="InterPro" id="IPR017853">
    <property type="entry name" value="GH"/>
</dbReference>
<dbReference type="EC" id="3.2.1.55" evidence="5"/>
<dbReference type="SUPFAM" id="SSF51445">
    <property type="entry name" value="(Trans)glycosidases"/>
    <property type="match status" value="1"/>
</dbReference>
<evidence type="ECO:0000313" key="11">
    <source>
        <dbReference type="Proteomes" id="UP000184128"/>
    </source>
</evidence>
<dbReference type="GO" id="GO:0046373">
    <property type="term" value="P:L-arabinose metabolic process"/>
    <property type="evidence" value="ECO:0007669"/>
    <property type="project" value="InterPro"/>
</dbReference>
<keyword evidence="11" id="KW-1185">Reference proteome</keyword>
<evidence type="ECO:0000256" key="7">
    <source>
        <dbReference type="ARBA" id="ARBA00023277"/>
    </source>
</evidence>
<dbReference type="OrthoDB" id="9758333at2"/>
<protein>
    <recommendedName>
        <fullName evidence="5">non-reducing end alpha-L-arabinofuranosidase</fullName>
        <ecNumber evidence="5">3.2.1.55</ecNumber>
    </recommendedName>
</protein>
<keyword evidence="6" id="KW-0378">Hydrolase</keyword>
<evidence type="ECO:0000259" key="9">
    <source>
        <dbReference type="SMART" id="SM00813"/>
    </source>
</evidence>
<dbReference type="SUPFAM" id="SSF51011">
    <property type="entry name" value="Glycosyl hydrolase domain"/>
    <property type="match status" value="1"/>
</dbReference>
<accession>A0A1M4VM01</accession>
<comment type="subunit">
    <text evidence="4">Homohexamer; trimer of dimers.</text>
</comment>
<evidence type="ECO:0000256" key="2">
    <source>
        <dbReference type="ARBA" id="ARBA00004881"/>
    </source>
</evidence>
<sequence>MKADLVVNRENIISEVDPRLYGSFIEHLGRAVYSGIYEPGHETANEDGFRQDVIDLVNELNVPLVRYPGGNFVSGFNWEDSIGPKEDRPTRLDLAWRTVETNEVGLHEFMNWAQQADTEVNMAVNLGTRGVDAARNLLEYSNHPGGTYWSDLRKENGAEEPFGIKTWCLGNEMDGPWQIGAKTADEYGRLATETAKAMKLVDDSIELVLCGSSSSKMPTFGEWEYTVLDHAYDYVDYLSLHMYWGNQEEDLENYLAKSIEMDEFIKGVVAICDAVKAKNGSDKTINLSFDEWNVWYHSNKADDEMEPWQIAPPLLEDIYNFEDALLVGCLLITLLKNADRVKIACLAQLVNVIAPIMTIENGEAWKQPIFYPFMQVSNYGRGNVLTPSVESETYASKDFSEVPYVETIAVHNEEADEVVVFAVNRSKEESVNFTTTLNGFTLESIVESTELAGYDIKLTNEQDHDGIKLADNNDFEINGNELVGELKPLSWNTIRISLK</sequence>
<dbReference type="Gene3D" id="3.20.20.80">
    <property type="entry name" value="Glycosidases"/>
    <property type="match status" value="1"/>
</dbReference>
<evidence type="ECO:0000256" key="1">
    <source>
        <dbReference type="ARBA" id="ARBA00001462"/>
    </source>
</evidence>
<dbReference type="Pfam" id="PF06964">
    <property type="entry name" value="Alpha-L-AF_C"/>
    <property type="match status" value="1"/>
</dbReference>
<comment type="pathway">
    <text evidence="2">Glycan metabolism.</text>
</comment>
<keyword evidence="7" id="KW-0119">Carbohydrate metabolism</keyword>
<dbReference type="InterPro" id="IPR055235">
    <property type="entry name" value="ASD1_cat"/>
</dbReference>
<dbReference type="EMBL" id="FQUF01000012">
    <property type="protein sequence ID" value="SHE69872.1"/>
    <property type="molecule type" value="Genomic_DNA"/>
</dbReference>
<dbReference type="Pfam" id="PF22848">
    <property type="entry name" value="ASD1_dom"/>
    <property type="match status" value="1"/>
</dbReference>
<comment type="catalytic activity">
    <reaction evidence="1">
        <text>Hydrolysis of terminal non-reducing alpha-L-arabinofuranoside residues in alpha-L-arabinosides.</text>
        <dbReference type="EC" id="3.2.1.55"/>
    </reaction>
</comment>
<dbReference type="PANTHER" id="PTHR43576">
    <property type="entry name" value="ALPHA-L-ARABINOFURANOSIDASE C-RELATED"/>
    <property type="match status" value="1"/>
</dbReference>
<dbReference type="STRING" id="1121025.SAMN02745249_00955"/>
<evidence type="ECO:0000313" key="10">
    <source>
        <dbReference type="EMBL" id="SHE69872.1"/>
    </source>
</evidence>
<organism evidence="10 11">
    <name type="scientific">Atopostipes suicloacalis DSM 15692</name>
    <dbReference type="NCBI Taxonomy" id="1121025"/>
    <lineage>
        <taxon>Bacteria</taxon>
        <taxon>Bacillati</taxon>
        <taxon>Bacillota</taxon>
        <taxon>Bacilli</taxon>
        <taxon>Lactobacillales</taxon>
        <taxon>Carnobacteriaceae</taxon>
        <taxon>Atopostipes</taxon>
    </lineage>
</organism>
<evidence type="ECO:0000256" key="6">
    <source>
        <dbReference type="ARBA" id="ARBA00022801"/>
    </source>
</evidence>
<evidence type="ECO:0000256" key="4">
    <source>
        <dbReference type="ARBA" id="ARBA00011165"/>
    </source>
</evidence>
<dbReference type="PANTHER" id="PTHR43576:SF3">
    <property type="entry name" value="ALPHA-L-ARABINOFURANOSIDASE C"/>
    <property type="match status" value="1"/>
</dbReference>